<dbReference type="RefSeq" id="WP_139250626.1">
    <property type="nucleotide sequence ID" value="NZ_FQUV01000003.1"/>
</dbReference>
<feature type="compositionally biased region" description="Low complexity" evidence="1">
    <location>
        <begin position="685"/>
        <end position="697"/>
    </location>
</feature>
<evidence type="ECO:0000256" key="1">
    <source>
        <dbReference type="SAM" id="MobiDB-lite"/>
    </source>
</evidence>
<evidence type="ECO:0000313" key="4">
    <source>
        <dbReference type="Proteomes" id="UP000184144"/>
    </source>
</evidence>
<feature type="compositionally biased region" description="Basic and acidic residues" evidence="1">
    <location>
        <begin position="730"/>
        <end position="754"/>
    </location>
</feature>
<proteinExistence type="predicted"/>
<feature type="compositionally biased region" description="Polar residues" evidence="1">
    <location>
        <begin position="550"/>
        <end position="560"/>
    </location>
</feature>
<dbReference type="STRING" id="1486859.SAMN05444273_103116"/>
<feature type="compositionally biased region" description="Basic and acidic residues" evidence="1">
    <location>
        <begin position="698"/>
        <end position="716"/>
    </location>
</feature>
<feature type="region of interest" description="Disordered" evidence="1">
    <location>
        <begin position="542"/>
        <end position="563"/>
    </location>
</feature>
<dbReference type="Proteomes" id="UP000184144">
    <property type="component" value="Unassembled WGS sequence"/>
</dbReference>
<gene>
    <name evidence="3" type="ORF">SAMN05444273_103116</name>
</gene>
<dbReference type="NCBIfam" id="TIGR02302">
    <property type="entry name" value="aProt_lowcomp"/>
    <property type="match status" value="1"/>
</dbReference>
<evidence type="ECO:0000313" key="3">
    <source>
        <dbReference type="EMBL" id="SHE90832.1"/>
    </source>
</evidence>
<feature type="compositionally biased region" description="Gly residues" evidence="1">
    <location>
        <begin position="658"/>
        <end position="676"/>
    </location>
</feature>
<organism evidence="3 4">
    <name type="scientific">Litoreibacter ascidiaceicola</name>
    <dbReference type="NCBI Taxonomy" id="1486859"/>
    <lineage>
        <taxon>Bacteria</taxon>
        <taxon>Pseudomonadati</taxon>
        <taxon>Pseudomonadota</taxon>
        <taxon>Alphaproteobacteria</taxon>
        <taxon>Rhodobacterales</taxon>
        <taxon>Roseobacteraceae</taxon>
        <taxon>Litoreibacter</taxon>
    </lineage>
</organism>
<dbReference type="InterPro" id="IPR012683">
    <property type="entry name" value="CHP02302_TM"/>
</dbReference>
<accession>A0A1M4XCB1</accession>
<dbReference type="EMBL" id="FQUV01000003">
    <property type="protein sequence ID" value="SHE90832.1"/>
    <property type="molecule type" value="Genomic_DNA"/>
</dbReference>
<reference evidence="4" key="1">
    <citation type="submission" date="2016-11" db="EMBL/GenBank/DDBJ databases">
        <authorList>
            <person name="Varghese N."/>
            <person name="Submissions S."/>
        </authorList>
    </citation>
    <scope>NUCLEOTIDE SEQUENCE [LARGE SCALE GENOMIC DNA]</scope>
    <source>
        <strain evidence="4">DSM 100566</strain>
    </source>
</reference>
<feature type="transmembrane region" description="Helical" evidence="2">
    <location>
        <begin position="32"/>
        <end position="52"/>
    </location>
</feature>
<evidence type="ECO:0000256" key="2">
    <source>
        <dbReference type="SAM" id="Phobius"/>
    </source>
</evidence>
<dbReference type="OrthoDB" id="8477685at2"/>
<feature type="region of interest" description="Disordered" evidence="1">
    <location>
        <begin position="646"/>
        <end position="851"/>
    </location>
</feature>
<feature type="transmembrane region" description="Helical" evidence="2">
    <location>
        <begin position="58"/>
        <end position="79"/>
    </location>
</feature>
<dbReference type="Pfam" id="PF13779">
    <property type="entry name" value="DUF4175"/>
    <property type="match status" value="1"/>
</dbReference>
<keyword evidence="2" id="KW-0472">Membrane</keyword>
<protein>
    <submittedName>
        <fullName evidence="3">TIGR02302 family protein</fullName>
    </submittedName>
</protein>
<sequence>MSKPDTELDLSALTWPTRFTLLGLWAERITHAFWPLWTVLFFGVVVLIFVGGASLPMWALWTLALTATFGFGASLYYAWKKFRVPTWADALNRIDRTMPGRSVTAALDTQALGGSDAASQAIWQAHKAKMQARLAEAEAVSPDLRVSAQDPYAMRYVALLLLVTTLGFGSLLRSGSLDDLTPGGLGKAVAAGPAWEIWIEPPSYTGKPSLYLNDVKVSSLTVPKGSDLTVRLYGQVGSLTLSETVSGVEQPETEEQKTAFSRVIENDGIIRIEGDGEAEWTITAQTDEPPIVAAGAEVSRQINGEMELPFTASDDYGVERGTATISLDLAEVDRRYGLVVDPEPQEAIVLDLPMPYSGGRENFDEILIENLSEHPWANLPVKIDLSVIDASEQSSAPASVKAELPGRRFFQPIAKALVEQRRDLLWSRENAGRISQLLRTITYDPEGFFPSEVAYLTVRMAITRLELATEFGITDEKQTEIADMLWQAATLLEDGRLSDALERLKRAQERLSDAMKDGATSEEIAELMQELSEAMQQYMEQLAQEGQDGEPQQQAQGDSQEVTDDQLQEMLDEIQRLMEEGKMAEAQALLDQLMEMMKNMQVAEGQSGEGQQGPGQQAMEGLQDTLREQQGLSDEAFRDLQEQFNPGAQAGESEGNEGRNGGQGRGQSHDGQGGRQGEQEGEQGQGNQQSEGQQPGEGSERSLADRQQALRDELNRQQRNLPGRGTPEGDAAREALDRAGEAMDRAEEALRDEQTADALGAQSDAMEALREGMRNLSEAMAQDQRDGQGNEGQTQGRADRQNKDPLGREQGSDGMIGSEENMLQGENAQRRSRELLDEIRRRSGEQNRPEIERDYLKRLLDQF</sequence>
<name>A0A1M4XCB1_9RHOB</name>
<dbReference type="AlphaFoldDB" id="A0A1M4XCB1"/>
<keyword evidence="2" id="KW-1133">Transmembrane helix</keyword>
<feature type="compositionally biased region" description="Basic and acidic residues" evidence="1">
    <location>
        <begin position="797"/>
        <end position="811"/>
    </location>
</feature>
<keyword evidence="4" id="KW-1185">Reference proteome</keyword>
<keyword evidence="2" id="KW-0812">Transmembrane</keyword>
<feature type="compositionally biased region" description="Basic and acidic residues" evidence="1">
    <location>
        <begin position="828"/>
        <end position="851"/>
    </location>
</feature>
<feature type="transmembrane region" description="Helical" evidence="2">
    <location>
        <begin position="153"/>
        <end position="172"/>
    </location>
</feature>